<keyword evidence="7" id="KW-0482">Metalloprotease</keyword>
<dbReference type="FunFam" id="3.40.630.10:FF:000018">
    <property type="entry name" value="Aminoacyl-histidine dipeptidase PepD"/>
    <property type="match status" value="1"/>
</dbReference>
<gene>
    <name evidence="18" type="ORF">B5G41_13365</name>
</gene>
<keyword evidence="6" id="KW-0862">Zinc</keyword>
<evidence type="ECO:0000256" key="5">
    <source>
        <dbReference type="ARBA" id="ARBA00022801"/>
    </source>
</evidence>
<evidence type="ECO:0000256" key="15">
    <source>
        <dbReference type="ARBA" id="ARBA00076004"/>
    </source>
</evidence>
<comment type="caution">
    <text evidence="18">The sequence shown here is derived from an EMBL/GenBank/DDBJ whole genome shotgun (WGS) entry which is preliminary data.</text>
</comment>
<dbReference type="GO" id="GO:0006508">
    <property type="term" value="P:proteolysis"/>
    <property type="evidence" value="ECO:0007669"/>
    <property type="project" value="UniProtKB-KW"/>
</dbReference>
<evidence type="ECO:0000256" key="11">
    <source>
        <dbReference type="ARBA" id="ARBA00044252"/>
    </source>
</evidence>
<dbReference type="GO" id="GO:0046872">
    <property type="term" value="F:metal ion binding"/>
    <property type="evidence" value="ECO:0007669"/>
    <property type="project" value="UniProtKB-KW"/>
</dbReference>
<reference evidence="19" key="1">
    <citation type="submission" date="2017-04" db="EMBL/GenBank/DDBJ databases">
        <title>Function of individual gut microbiota members based on whole genome sequencing of pure cultures obtained from chicken caecum.</title>
        <authorList>
            <person name="Medvecky M."/>
            <person name="Cejkova D."/>
            <person name="Polansky O."/>
            <person name="Karasova D."/>
            <person name="Kubasova T."/>
            <person name="Cizek A."/>
            <person name="Rychlik I."/>
        </authorList>
    </citation>
    <scope>NUCLEOTIDE SEQUENCE [LARGE SCALE GENOMIC DNA]</scope>
    <source>
        <strain evidence="19">An90</strain>
    </source>
</reference>
<organism evidence="18 19">
    <name type="scientific">Alistipes onderdonkii</name>
    <dbReference type="NCBI Taxonomy" id="328813"/>
    <lineage>
        <taxon>Bacteria</taxon>
        <taxon>Pseudomonadati</taxon>
        <taxon>Bacteroidota</taxon>
        <taxon>Bacteroidia</taxon>
        <taxon>Bacteroidales</taxon>
        <taxon>Rikenellaceae</taxon>
        <taxon>Alistipes</taxon>
    </lineage>
</organism>
<dbReference type="eggNOG" id="COG2195">
    <property type="taxonomic scope" value="Bacteria"/>
</dbReference>
<evidence type="ECO:0000256" key="13">
    <source>
        <dbReference type="ARBA" id="ARBA00071271"/>
    </source>
</evidence>
<dbReference type="PANTHER" id="PTHR43501:SF1">
    <property type="entry name" value="CYTOSOL NON-SPECIFIC DIPEPTIDASE"/>
    <property type="match status" value="1"/>
</dbReference>
<comment type="catalytic activity">
    <reaction evidence="9">
        <text>Hydrolysis of dipeptides, preferentially hydrophobic dipeptides including prolyl amino acids.</text>
        <dbReference type="EC" id="3.4.13.18"/>
    </reaction>
</comment>
<evidence type="ECO:0000256" key="2">
    <source>
        <dbReference type="ARBA" id="ARBA00001947"/>
    </source>
</evidence>
<dbReference type="CDD" id="cd03890">
    <property type="entry name" value="M20_pepD"/>
    <property type="match status" value="1"/>
</dbReference>
<sequence>MSEIVNLEPRIVWEQFDAITQVPRPSKKEGKIIEFLVDFARKHNIEYKKDAIGNVVMRKPATPGFEERPAVILQSHMDMVCEKNSDVEFDFDNDPIRTHIDGGWVRAEGTTLGADCGIGMAAALAVMIDPAVQHGPVEALFTVDEETGLTGAFELGEEMLTGKYLINLDSEDEGEIFIGCAGGIDTIATFRYAMEEAPKNYSFFRVDVSDLQGGHSGDDIDKGRVNSNKTVARLLWDGMQSFELKLSYFNGGNLRNAIPREAYAIFGVPTRFKSEFVKRYDLFAADLKAEFRFREPNFKITLNEMPEVDQVLDARTQFGLVYSLVGVPNGVIAMSFAMPGLVETSTNLASVKFEGDDRIVVTSSQRSSVESAKTYVMQMVESVFALAGADVAHSDGYPGWAPNPQSVLLEKTVGAYERLFGAEPKVRAIHAGLECGLFLEKYPELEMVSFGPTLRGVHSPDERLEIATVPKFWDLLLEVLKTV</sequence>
<evidence type="ECO:0000256" key="7">
    <source>
        <dbReference type="ARBA" id="ARBA00023049"/>
    </source>
</evidence>
<evidence type="ECO:0000256" key="17">
    <source>
        <dbReference type="ARBA" id="ARBA00078074"/>
    </source>
</evidence>
<evidence type="ECO:0000313" key="18">
    <source>
        <dbReference type="EMBL" id="OUN02056.1"/>
    </source>
</evidence>
<protein>
    <recommendedName>
        <fullName evidence="13">Cytosol non-specific dipeptidase</fullName>
        <ecNumber evidence="10">3.4.13.18</ecNumber>
    </recommendedName>
    <alternativeName>
        <fullName evidence="16">Aminoacyl-histidine dipeptidase</fullName>
    </alternativeName>
    <alternativeName>
        <fullName evidence="15">Beta-alanyl-histidine dipeptidase</fullName>
    </alternativeName>
    <alternativeName>
        <fullName evidence="14">Carnosinase</fullName>
    </alternativeName>
    <alternativeName>
        <fullName evidence="11">Peptidase D</fullName>
    </alternativeName>
    <alternativeName>
        <fullName evidence="17">Xaa-His dipeptidase</fullName>
    </alternativeName>
</protein>
<dbReference type="GO" id="GO:0070573">
    <property type="term" value="F:metallodipeptidase activity"/>
    <property type="evidence" value="ECO:0007669"/>
    <property type="project" value="TreeGrafter"/>
</dbReference>
<dbReference type="Gene3D" id="3.40.630.10">
    <property type="entry name" value="Zn peptidases"/>
    <property type="match status" value="2"/>
</dbReference>
<evidence type="ECO:0000256" key="3">
    <source>
        <dbReference type="ARBA" id="ARBA00022670"/>
    </source>
</evidence>
<evidence type="ECO:0000256" key="12">
    <source>
        <dbReference type="ARBA" id="ARBA00061423"/>
    </source>
</evidence>
<dbReference type="PRINTS" id="PR00934">
    <property type="entry name" value="XHISDIPTASE"/>
</dbReference>
<evidence type="ECO:0000256" key="8">
    <source>
        <dbReference type="ARBA" id="ARBA00023285"/>
    </source>
</evidence>
<accession>A0A1Y3QR51</accession>
<dbReference type="EC" id="3.4.13.18" evidence="10"/>
<name>A0A1Y3QR51_9BACT</name>
<evidence type="ECO:0000256" key="6">
    <source>
        <dbReference type="ARBA" id="ARBA00022833"/>
    </source>
</evidence>
<evidence type="ECO:0000256" key="10">
    <source>
        <dbReference type="ARBA" id="ARBA00038976"/>
    </source>
</evidence>
<evidence type="ECO:0000313" key="19">
    <source>
        <dbReference type="Proteomes" id="UP000195772"/>
    </source>
</evidence>
<dbReference type="PIRSF" id="PIRSF016599">
    <property type="entry name" value="Xaa-His_dipept"/>
    <property type="match status" value="1"/>
</dbReference>
<dbReference type="RefSeq" id="WP_087403412.1">
    <property type="nucleotide sequence ID" value="NZ_JADPAQ010000002.1"/>
</dbReference>
<dbReference type="GO" id="GO:0005829">
    <property type="term" value="C:cytosol"/>
    <property type="evidence" value="ECO:0007669"/>
    <property type="project" value="TreeGrafter"/>
</dbReference>
<dbReference type="Proteomes" id="UP000195772">
    <property type="component" value="Unassembled WGS sequence"/>
</dbReference>
<dbReference type="OrthoDB" id="9773892at2"/>
<evidence type="ECO:0000256" key="9">
    <source>
        <dbReference type="ARBA" id="ARBA00036421"/>
    </source>
</evidence>
<evidence type="ECO:0000256" key="4">
    <source>
        <dbReference type="ARBA" id="ARBA00022723"/>
    </source>
</evidence>
<dbReference type="SUPFAM" id="SSF53187">
    <property type="entry name" value="Zn-dependent exopeptidases"/>
    <property type="match status" value="1"/>
</dbReference>
<proteinExistence type="inferred from homology"/>
<dbReference type="PANTHER" id="PTHR43501">
    <property type="entry name" value="CYTOSOL NON-SPECIFIC DIPEPTIDASE"/>
    <property type="match status" value="1"/>
</dbReference>
<comment type="cofactor">
    <cofactor evidence="2">
        <name>Zn(2+)</name>
        <dbReference type="ChEBI" id="CHEBI:29105"/>
    </cofactor>
</comment>
<keyword evidence="4" id="KW-0479">Metal-binding</keyword>
<dbReference type="NCBIfam" id="TIGR01893">
    <property type="entry name" value="aa-his-dipept"/>
    <property type="match status" value="1"/>
</dbReference>
<dbReference type="AlphaFoldDB" id="A0A1Y3QR51"/>
<dbReference type="Pfam" id="PF01546">
    <property type="entry name" value="Peptidase_M20"/>
    <property type="match status" value="1"/>
</dbReference>
<evidence type="ECO:0000256" key="1">
    <source>
        <dbReference type="ARBA" id="ARBA00001941"/>
    </source>
</evidence>
<dbReference type="EMBL" id="NFHB01000010">
    <property type="protein sequence ID" value="OUN02056.1"/>
    <property type="molecule type" value="Genomic_DNA"/>
</dbReference>
<evidence type="ECO:0000256" key="14">
    <source>
        <dbReference type="ARBA" id="ARBA00075285"/>
    </source>
</evidence>
<dbReference type="InterPro" id="IPR002933">
    <property type="entry name" value="Peptidase_M20"/>
</dbReference>
<keyword evidence="3" id="KW-0645">Protease</keyword>
<comment type="similarity">
    <text evidence="12">Belongs to the peptidase M20C family.</text>
</comment>
<dbReference type="InterPro" id="IPR001160">
    <property type="entry name" value="Peptidase_M20C"/>
</dbReference>
<evidence type="ECO:0000256" key="16">
    <source>
        <dbReference type="ARBA" id="ARBA00077688"/>
    </source>
</evidence>
<comment type="cofactor">
    <cofactor evidence="1">
        <name>Co(2+)</name>
        <dbReference type="ChEBI" id="CHEBI:48828"/>
    </cofactor>
</comment>
<keyword evidence="8" id="KW-0170">Cobalt</keyword>
<keyword evidence="5" id="KW-0378">Hydrolase</keyword>
<dbReference type="FunFam" id="3.40.630.10:FF:000015">
    <property type="entry name" value="Aminoacyl-histidine dipeptidase PepD"/>
    <property type="match status" value="1"/>
</dbReference>